<evidence type="ECO:0000313" key="5">
    <source>
        <dbReference type="Proteomes" id="UP000799444"/>
    </source>
</evidence>
<dbReference type="InterPro" id="IPR036291">
    <property type="entry name" value="NAD(P)-bd_dom_sf"/>
</dbReference>
<protein>
    <submittedName>
        <fullName evidence="4">NAD(P)-binding protein</fullName>
    </submittedName>
</protein>
<reference evidence="4" key="1">
    <citation type="journal article" date="2020" name="Stud. Mycol.">
        <title>101 Dothideomycetes genomes: a test case for predicting lifestyles and emergence of pathogens.</title>
        <authorList>
            <person name="Haridas S."/>
            <person name="Albert R."/>
            <person name="Binder M."/>
            <person name="Bloem J."/>
            <person name="Labutti K."/>
            <person name="Salamov A."/>
            <person name="Andreopoulos B."/>
            <person name="Baker S."/>
            <person name="Barry K."/>
            <person name="Bills G."/>
            <person name="Bluhm B."/>
            <person name="Cannon C."/>
            <person name="Castanera R."/>
            <person name="Culley D."/>
            <person name="Daum C."/>
            <person name="Ezra D."/>
            <person name="Gonzalez J."/>
            <person name="Henrissat B."/>
            <person name="Kuo A."/>
            <person name="Liang C."/>
            <person name="Lipzen A."/>
            <person name="Lutzoni F."/>
            <person name="Magnuson J."/>
            <person name="Mondo S."/>
            <person name="Nolan M."/>
            <person name="Ohm R."/>
            <person name="Pangilinan J."/>
            <person name="Park H.-J."/>
            <person name="Ramirez L."/>
            <person name="Alfaro M."/>
            <person name="Sun H."/>
            <person name="Tritt A."/>
            <person name="Yoshinaga Y."/>
            <person name="Zwiers L.-H."/>
            <person name="Turgeon B."/>
            <person name="Goodwin S."/>
            <person name="Spatafora J."/>
            <person name="Crous P."/>
            <person name="Grigoriev I."/>
        </authorList>
    </citation>
    <scope>NUCLEOTIDE SEQUENCE</scope>
    <source>
        <strain evidence="4">CBS 125425</strain>
    </source>
</reference>
<comment type="similarity">
    <text evidence="2">Belongs to the NAD(P)-dependent epimerase/dehydratase family. Dihydroflavonol-4-reductase subfamily.</text>
</comment>
<dbReference type="Proteomes" id="UP000799444">
    <property type="component" value="Unassembled WGS sequence"/>
</dbReference>
<evidence type="ECO:0000256" key="2">
    <source>
        <dbReference type="ARBA" id="ARBA00023445"/>
    </source>
</evidence>
<dbReference type="PANTHER" id="PTHR10366:SF814">
    <property type="entry name" value="NAD-DEPENDENT EPIMERASE_DEHYDRATASE DOMAIN-CONTAINING PROTEIN"/>
    <property type="match status" value="1"/>
</dbReference>
<dbReference type="OrthoDB" id="2735536at2759"/>
<dbReference type="Pfam" id="PF01370">
    <property type="entry name" value="Epimerase"/>
    <property type="match status" value="1"/>
</dbReference>
<feature type="domain" description="NAD-dependent epimerase/dehydratase" evidence="3">
    <location>
        <begin position="8"/>
        <end position="270"/>
    </location>
</feature>
<gene>
    <name evidence="4" type="ORF">EJ04DRAFT_12002</name>
</gene>
<dbReference type="InterPro" id="IPR001509">
    <property type="entry name" value="Epimerase_deHydtase"/>
</dbReference>
<evidence type="ECO:0000259" key="3">
    <source>
        <dbReference type="Pfam" id="PF01370"/>
    </source>
</evidence>
<keyword evidence="1" id="KW-0560">Oxidoreductase</keyword>
<dbReference type="PANTHER" id="PTHR10366">
    <property type="entry name" value="NAD DEPENDENT EPIMERASE/DEHYDRATASE"/>
    <property type="match status" value="1"/>
</dbReference>
<evidence type="ECO:0000256" key="1">
    <source>
        <dbReference type="ARBA" id="ARBA00023002"/>
    </source>
</evidence>
<name>A0A9P4UZR3_9PLEO</name>
<dbReference type="AlphaFoldDB" id="A0A9P4UZR3"/>
<sequence>MAGTAGKVLLTGANGFVAAHILAGLIERNYYIVGTVRSEKRSNEILTAHPSWKEYITFVYIPDMMAEGAYDEAFSVGPFDYIIHNASPLNFGATKFEEEIIDPAIKGTTGLLKAAHKKGGPTLKRFVLLGSAVAILNEEDDMSKPGAPYTEADWNPVTVQYALDHNSVVAAYNASKKLAEQSAWTYMTSHTPSFDLAVINPDIIIGPLLHHVPDAKSVNQTNTFVYNFLNGTFGDIEAIRFPFYHAVDVRDVARAHIEAMTRPAAANKRIILVSGVLSPQIIVNTIRKHFPKLADRVIEGHPEQLMPSGVDPTGWDTSRSKEVLGLEYISIEQSIVDTVGSLLELEGEWGDK</sequence>
<dbReference type="EMBL" id="ML996197">
    <property type="protein sequence ID" value="KAF2731371.1"/>
    <property type="molecule type" value="Genomic_DNA"/>
</dbReference>
<proteinExistence type="inferred from homology"/>
<evidence type="ECO:0000313" key="4">
    <source>
        <dbReference type="EMBL" id="KAF2731371.1"/>
    </source>
</evidence>
<dbReference type="Gene3D" id="3.40.50.720">
    <property type="entry name" value="NAD(P)-binding Rossmann-like Domain"/>
    <property type="match status" value="1"/>
</dbReference>
<accession>A0A9P4UZR3</accession>
<dbReference type="InterPro" id="IPR050425">
    <property type="entry name" value="NAD(P)_dehydrat-like"/>
</dbReference>
<dbReference type="SUPFAM" id="SSF51735">
    <property type="entry name" value="NAD(P)-binding Rossmann-fold domains"/>
    <property type="match status" value="1"/>
</dbReference>
<organism evidence="4 5">
    <name type="scientific">Polyplosphaeria fusca</name>
    <dbReference type="NCBI Taxonomy" id="682080"/>
    <lineage>
        <taxon>Eukaryota</taxon>
        <taxon>Fungi</taxon>
        <taxon>Dikarya</taxon>
        <taxon>Ascomycota</taxon>
        <taxon>Pezizomycotina</taxon>
        <taxon>Dothideomycetes</taxon>
        <taxon>Pleosporomycetidae</taxon>
        <taxon>Pleosporales</taxon>
        <taxon>Tetraplosphaeriaceae</taxon>
        <taxon>Polyplosphaeria</taxon>
    </lineage>
</organism>
<comment type="caution">
    <text evidence="4">The sequence shown here is derived from an EMBL/GenBank/DDBJ whole genome shotgun (WGS) entry which is preliminary data.</text>
</comment>
<keyword evidence="5" id="KW-1185">Reference proteome</keyword>
<dbReference type="GO" id="GO:0016616">
    <property type="term" value="F:oxidoreductase activity, acting on the CH-OH group of donors, NAD or NADP as acceptor"/>
    <property type="evidence" value="ECO:0007669"/>
    <property type="project" value="TreeGrafter"/>
</dbReference>